<dbReference type="InterPro" id="IPR003663">
    <property type="entry name" value="Sugar/inositol_transpt"/>
</dbReference>
<feature type="domain" description="Major facilitator superfamily (MFS) profile" evidence="9">
    <location>
        <begin position="17"/>
        <end position="461"/>
    </location>
</feature>
<evidence type="ECO:0000256" key="3">
    <source>
        <dbReference type="ARBA" id="ARBA00022448"/>
    </source>
</evidence>
<feature type="transmembrane region" description="Helical" evidence="8">
    <location>
        <begin position="341"/>
        <end position="362"/>
    </location>
</feature>
<dbReference type="NCBIfam" id="TIGR00879">
    <property type="entry name" value="SP"/>
    <property type="match status" value="1"/>
</dbReference>
<evidence type="ECO:0000313" key="11">
    <source>
        <dbReference type="Proteomes" id="UP001149954"/>
    </source>
</evidence>
<dbReference type="PROSITE" id="PS50850">
    <property type="entry name" value="MFS"/>
    <property type="match status" value="1"/>
</dbReference>
<dbReference type="Proteomes" id="UP001149954">
    <property type="component" value="Unassembled WGS sequence"/>
</dbReference>
<organism evidence="10 11">
    <name type="scientific">Penicillium fimorum</name>
    <dbReference type="NCBI Taxonomy" id="1882269"/>
    <lineage>
        <taxon>Eukaryota</taxon>
        <taxon>Fungi</taxon>
        <taxon>Dikarya</taxon>
        <taxon>Ascomycota</taxon>
        <taxon>Pezizomycotina</taxon>
        <taxon>Eurotiomycetes</taxon>
        <taxon>Eurotiomycetidae</taxon>
        <taxon>Eurotiales</taxon>
        <taxon>Aspergillaceae</taxon>
        <taxon>Penicillium</taxon>
    </lineage>
</organism>
<dbReference type="PRINTS" id="PR00171">
    <property type="entry name" value="SUGRTRNSPORT"/>
</dbReference>
<evidence type="ECO:0000259" key="9">
    <source>
        <dbReference type="PROSITE" id="PS50850"/>
    </source>
</evidence>
<dbReference type="PANTHER" id="PTHR48022:SF45">
    <property type="entry name" value="MAJOR FACILITATOR SUPERFAMILY (MFS) PROFILE DOMAIN-CONTAINING PROTEIN-RELATED"/>
    <property type="match status" value="1"/>
</dbReference>
<feature type="transmembrane region" description="Helical" evidence="8">
    <location>
        <begin position="316"/>
        <end position="334"/>
    </location>
</feature>
<feature type="transmembrane region" description="Helical" evidence="8">
    <location>
        <begin position="416"/>
        <end position="434"/>
    </location>
</feature>
<keyword evidence="4 8" id="KW-0812">Transmembrane</keyword>
<dbReference type="InterPro" id="IPR050360">
    <property type="entry name" value="MFS_Sugar_Transporters"/>
</dbReference>
<dbReference type="PANTHER" id="PTHR48022">
    <property type="entry name" value="PLASTIDIC GLUCOSE TRANSPORTER 4"/>
    <property type="match status" value="1"/>
</dbReference>
<dbReference type="GO" id="GO:0016020">
    <property type="term" value="C:membrane"/>
    <property type="evidence" value="ECO:0007669"/>
    <property type="project" value="UniProtKB-SubCell"/>
</dbReference>
<comment type="similarity">
    <text evidence="2 7">Belongs to the major facilitator superfamily. Sugar transporter (TC 2.A.1.1) family.</text>
</comment>
<evidence type="ECO:0000256" key="7">
    <source>
        <dbReference type="RuleBase" id="RU003346"/>
    </source>
</evidence>
<reference evidence="10" key="1">
    <citation type="submission" date="2022-12" db="EMBL/GenBank/DDBJ databases">
        <authorList>
            <person name="Petersen C."/>
        </authorList>
    </citation>
    <scope>NUCLEOTIDE SEQUENCE</scope>
    <source>
        <strain evidence="10">IBT 29495</strain>
    </source>
</reference>
<evidence type="ECO:0000313" key="10">
    <source>
        <dbReference type="EMBL" id="KAJ5502814.1"/>
    </source>
</evidence>
<evidence type="ECO:0000256" key="2">
    <source>
        <dbReference type="ARBA" id="ARBA00010992"/>
    </source>
</evidence>
<feature type="transmembrane region" description="Helical" evidence="8">
    <location>
        <begin position="440"/>
        <end position="457"/>
    </location>
</feature>
<feature type="transmembrane region" description="Helical" evidence="8">
    <location>
        <begin position="368"/>
        <end position="395"/>
    </location>
</feature>
<comment type="subcellular location">
    <subcellularLocation>
        <location evidence="1">Membrane</location>
        <topology evidence="1">Multi-pass membrane protein</topology>
    </subcellularLocation>
</comment>
<evidence type="ECO:0000256" key="1">
    <source>
        <dbReference type="ARBA" id="ARBA00004141"/>
    </source>
</evidence>
<keyword evidence="5 8" id="KW-1133">Transmembrane helix</keyword>
<evidence type="ECO:0000256" key="5">
    <source>
        <dbReference type="ARBA" id="ARBA00022989"/>
    </source>
</evidence>
<dbReference type="Pfam" id="PF00083">
    <property type="entry name" value="Sugar_tr"/>
    <property type="match status" value="1"/>
</dbReference>
<feature type="transmembrane region" description="Helical" evidence="8">
    <location>
        <begin position="99"/>
        <end position="117"/>
    </location>
</feature>
<dbReference type="InterPro" id="IPR020846">
    <property type="entry name" value="MFS_dom"/>
</dbReference>
<dbReference type="GO" id="GO:0005351">
    <property type="term" value="F:carbohydrate:proton symporter activity"/>
    <property type="evidence" value="ECO:0007669"/>
    <property type="project" value="TreeGrafter"/>
</dbReference>
<gene>
    <name evidence="10" type="ORF">N7463_005688</name>
</gene>
<evidence type="ECO:0000256" key="4">
    <source>
        <dbReference type="ARBA" id="ARBA00022692"/>
    </source>
</evidence>
<dbReference type="AlphaFoldDB" id="A0A9W9XTF3"/>
<proteinExistence type="inferred from homology"/>
<feature type="transmembrane region" description="Helical" evidence="8">
    <location>
        <begin position="186"/>
        <end position="205"/>
    </location>
</feature>
<keyword evidence="11" id="KW-1185">Reference proteome</keyword>
<feature type="transmembrane region" description="Helical" evidence="8">
    <location>
        <begin position="72"/>
        <end position="92"/>
    </location>
</feature>
<evidence type="ECO:0000256" key="8">
    <source>
        <dbReference type="SAM" id="Phobius"/>
    </source>
</evidence>
<keyword evidence="6 8" id="KW-0472">Membrane</keyword>
<feature type="transmembrane region" description="Helical" evidence="8">
    <location>
        <begin position="12"/>
        <end position="30"/>
    </location>
</feature>
<keyword evidence="3 7" id="KW-0813">Transport</keyword>
<protein>
    <recommendedName>
        <fullName evidence="9">Major facilitator superfamily (MFS) profile domain-containing protein</fullName>
    </recommendedName>
</protein>
<dbReference type="EMBL" id="JAPWDS010000003">
    <property type="protein sequence ID" value="KAJ5502814.1"/>
    <property type="molecule type" value="Genomic_DNA"/>
</dbReference>
<feature type="transmembrane region" description="Helical" evidence="8">
    <location>
        <begin position="275"/>
        <end position="296"/>
    </location>
</feature>
<accession>A0A9W9XTF3</accession>
<dbReference type="Gene3D" id="1.20.1250.20">
    <property type="entry name" value="MFS general substrate transporter like domains"/>
    <property type="match status" value="1"/>
</dbReference>
<dbReference type="SUPFAM" id="SSF103473">
    <property type="entry name" value="MFS general substrate transporter"/>
    <property type="match status" value="1"/>
</dbReference>
<evidence type="ECO:0000256" key="6">
    <source>
        <dbReference type="ARBA" id="ARBA00023136"/>
    </source>
</evidence>
<comment type="caution">
    <text evidence="10">The sequence shown here is derived from an EMBL/GenBank/DDBJ whole genome shotgun (WGS) entry which is preliminary data.</text>
</comment>
<reference evidence="10" key="2">
    <citation type="journal article" date="2023" name="IMA Fungus">
        <title>Comparative genomic study of the Penicillium genus elucidates a diverse pangenome and 15 lateral gene transfer events.</title>
        <authorList>
            <person name="Petersen C."/>
            <person name="Sorensen T."/>
            <person name="Nielsen M.R."/>
            <person name="Sondergaard T.E."/>
            <person name="Sorensen J.L."/>
            <person name="Fitzpatrick D.A."/>
            <person name="Frisvad J.C."/>
            <person name="Nielsen K.L."/>
        </authorList>
    </citation>
    <scope>NUCLEOTIDE SEQUENCE</scope>
    <source>
        <strain evidence="10">IBT 29495</strain>
    </source>
</reference>
<name>A0A9W9XTF3_9EURO</name>
<sequence>MARFFGLRGSRLNYAAILGVVMPTMMSMGYNQGLLGGVLTLPWFEFQFPEIDVTHAQPSEKQYTSTLQGTVVALYAAGGFLGAMSCIGLGDVLGRRRTIILASVVQMIGAFLMASSFSFAQLIVSRVFLGLGTGGQLATVPIWQSEISPASKRGAHVGTTGIFVSTGLTLGLLVDLGMSYVANSASWRVPVGLPIILCLTVMIFTSQMPESPRWLIQQGQVSAAREVLAALRDTEMDSEMIKKEILDVEASLAIAGKGSLRQVFQMGHQRICHRASLAAGGLILLQLTGVNSITFYSTTIFQSHLHLEPTTSKILAVIYQFSGIFGGIVCVSTIESFGRRVLLLSSATANTICMVLVAALSSQSTNNIAMHAAVVFMFIFHFSMIIGFGGIPFLYASEMSPLSLRTTINGISSGMYWALSVLIAEVTPIAFNAIGWKYFLIFACLNFAMIPIVYVFFPETAGLSLEDIDEVFIMSTSWLDPVRMAKKLPEKLNGREVQEDRPLEKNGDGALKA</sequence>
<dbReference type="InterPro" id="IPR036259">
    <property type="entry name" value="MFS_trans_sf"/>
</dbReference>
<dbReference type="OrthoDB" id="6612291at2759"/>
<dbReference type="InterPro" id="IPR005828">
    <property type="entry name" value="MFS_sugar_transport-like"/>
</dbReference>